<feature type="domain" description="Antitoxin SocA-like Panacea" evidence="1">
    <location>
        <begin position="27"/>
        <end position="130"/>
    </location>
</feature>
<organism evidence="2 3">
    <name type="scientific">Azospirillum rugosum</name>
    <dbReference type="NCBI Taxonomy" id="416170"/>
    <lineage>
        <taxon>Bacteria</taxon>
        <taxon>Pseudomonadati</taxon>
        <taxon>Pseudomonadota</taxon>
        <taxon>Alphaproteobacteria</taxon>
        <taxon>Rhodospirillales</taxon>
        <taxon>Azospirillaceae</taxon>
        <taxon>Azospirillum</taxon>
    </lineage>
</organism>
<protein>
    <submittedName>
        <fullName evidence="2">Phage-associated protein</fullName>
    </submittedName>
</protein>
<accession>A0ABS4SRJ6</accession>
<evidence type="ECO:0000313" key="2">
    <source>
        <dbReference type="EMBL" id="MBP2295175.1"/>
    </source>
</evidence>
<dbReference type="EMBL" id="JAGINP010000020">
    <property type="protein sequence ID" value="MBP2295175.1"/>
    <property type="molecule type" value="Genomic_DNA"/>
</dbReference>
<evidence type="ECO:0000313" key="3">
    <source>
        <dbReference type="Proteomes" id="UP000781958"/>
    </source>
</evidence>
<comment type="caution">
    <text evidence="2">The sequence shown here is derived from an EMBL/GenBank/DDBJ whole genome shotgun (WGS) entry which is preliminary data.</text>
</comment>
<keyword evidence="3" id="KW-1185">Reference proteome</keyword>
<dbReference type="RefSeq" id="WP_209769593.1">
    <property type="nucleotide sequence ID" value="NZ_JAGINP010000020.1"/>
</dbReference>
<reference evidence="2 3" key="1">
    <citation type="submission" date="2021-03" db="EMBL/GenBank/DDBJ databases">
        <title>Genomic Encyclopedia of Type Strains, Phase III (KMG-III): the genomes of soil and plant-associated and newly described type strains.</title>
        <authorList>
            <person name="Whitman W."/>
        </authorList>
    </citation>
    <scope>NUCLEOTIDE SEQUENCE [LARGE SCALE GENOMIC DNA]</scope>
    <source>
        <strain evidence="2 3">IMMIB AFH-6</strain>
    </source>
</reference>
<name>A0ABS4SRJ6_9PROT</name>
<evidence type="ECO:0000259" key="1">
    <source>
        <dbReference type="Pfam" id="PF13274"/>
    </source>
</evidence>
<dbReference type="Proteomes" id="UP000781958">
    <property type="component" value="Unassembled WGS sequence"/>
</dbReference>
<proteinExistence type="predicted"/>
<dbReference type="InterPro" id="IPR025272">
    <property type="entry name" value="SocA_Panacea"/>
</dbReference>
<gene>
    <name evidence="2" type="ORF">J2851_004978</name>
</gene>
<sequence>MYDAREVANFLLDHSQSQNQSLTNMALNKIIYFAHGWYLASKGSPLIRNRFEAWQHGPVIRVIYEQFSKFGSKPIQDRAMSLDLETESYQITSYDISEGDKSFIINVFQAYSTLHAFELSNITHEKNSPWDKIWNNKDGSVRFGMTISNDEIREYFLTVTDKRLKN</sequence>
<dbReference type="Pfam" id="PF13274">
    <property type="entry name" value="SocA_Panacea"/>
    <property type="match status" value="1"/>
</dbReference>